<keyword evidence="4" id="KW-0964">Secreted</keyword>
<evidence type="ECO:0000259" key="9">
    <source>
        <dbReference type="PROSITE" id="PS51764"/>
    </source>
</evidence>
<keyword evidence="4" id="KW-0119">Carbohydrate metabolism</keyword>
<dbReference type="AlphaFoldDB" id="A0A8J8JXM6"/>
<protein>
    <recommendedName>
        <fullName evidence="4">Mannan endo-1,4-beta-mannosidase</fullName>
        <ecNumber evidence="4">3.2.1.78</ecNumber>
    </recommendedName>
</protein>
<dbReference type="InterPro" id="IPR022790">
    <property type="entry name" value="GH26_dom"/>
</dbReference>
<gene>
    <name evidence="10" type="ORF">GD597_13575</name>
</gene>
<dbReference type="GO" id="GO:0006080">
    <property type="term" value="P:substituted mannan metabolic process"/>
    <property type="evidence" value="ECO:0007669"/>
    <property type="project" value="UniProtKB-UniRule"/>
</dbReference>
<dbReference type="InterPro" id="IPR016714">
    <property type="entry name" value="MANB/E"/>
</dbReference>
<dbReference type="PROSITE" id="PS51764">
    <property type="entry name" value="GH26"/>
    <property type="match status" value="1"/>
</dbReference>
<feature type="binding site" evidence="6">
    <location>
        <position position="199"/>
    </location>
    <ligand>
        <name>substrate</name>
    </ligand>
</feature>
<name>A0A8J8JXM6_9BACT</name>
<evidence type="ECO:0000256" key="7">
    <source>
        <dbReference type="PIRSR" id="PIRSR018168-3"/>
    </source>
</evidence>
<evidence type="ECO:0000313" key="11">
    <source>
        <dbReference type="Proteomes" id="UP000598971"/>
    </source>
</evidence>
<dbReference type="GO" id="GO:0016985">
    <property type="term" value="F:mannan endo-1,4-beta-mannosidase activity"/>
    <property type="evidence" value="ECO:0007669"/>
    <property type="project" value="UniProtKB-UniRule"/>
</dbReference>
<proteinExistence type="inferred from homology"/>
<evidence type="ECO:0000256" key="5">
    <source>
        <dbReference type="PIRSR" id="PIRSR018168-1"/>
    </source>
</evidence>
<organism evidence="10 11">
    <name type="scientific">Limnovirga soli</name>
    <dbReference type="NCBI Taxonomy" id="2656915"/>
    <lineage>
        <taxon>Bacteria</taxon>
        <taxon>Pseudomonadati</taxon>
        <taxon>Bacteroidota</taxon>
        <taxon>Chitinophagia</taxon>
        <taxon>Chitinophagales</taxon>
        <taxon>Chitinophagaceae</taxon>
        <taxon>Limnovirga</taxon>
    </lineage>
</organism>
<dbReference type="EMBL" id="WHPF01000009">
    <property type="protein sequence ID" value="NNV56496.1"/>
    <property type="molecule type" value="Genomic_DNA"/>
</dbReference>
<evidence type="ECO:0000256" key="8">
    <source>
        <dbReference type="PROSITE-ProRule" id="PRU01100"/>
    </source>
</evidence>
<accession>A0A8J8JXM6</accession>
<evidence type="ECO:0000256" key="3">
    <source>
        <dbReference type="ARBA" id="ARBA00023295"/>
    </source>
</evidence>
<feature type="active site" description="Proton donor" evidence="5 8">
    <location>
        <position position="194"/>
    </location>
</feature>
<dbReference type="Proteomes" id="UP000598971">
    <property type="component" value="Unassembled WGS sequence"/>
</dbReference>
<feature type="binding site" evidence="6">
    <location>
        <position position="265"/>
    </location>
    <ligand>
        <name>substrate</name>
    </ligand>
</feature>
<evidence type="ECO:0000256" key="1">
    <source>
        <dbReference type="ARBA" id="ARBA00007754"/>
    </source>
</evidence>
<comment type="subcellular location">
    <subcellularLocation>
        <location evidence="4">Secreted</location>
    </subcellularLocation>
</comment>
<comment type="caution">
    <text evidence="10">The sequence shown here is derived from an EMBL/GenBank/DDBJ whole genome shotgun (WGS) entry which is preliminary data.</text>
</comment>
<evidence type="ECO:0000256" key="2">
    <source>
        <dbReference type="ARBA" id="ARBA00022801"/>
    </source>
</evidence>
<dbReference type="InterPro" id="IPR000805">
    <property type="entry name" value="Glyco_hydro_26"/>
</dbReference>
<evidence type="ECO:0000256" key="6">
    <source>
        <dbReference type="PIRSR" id="PIRSR018168-2"/>
    </source>
</evidence>
<evidence type="ECO:0000256" key="4">
    <source>
        <dbReference type="PIRNR" id="PIRNR018168"/>
    </source>
</evidence>
<dbReference type="EC" id="3.2.1.78" evidence="4"/>
<keyword evidence="3 4" id="KW-0326">Glycosidase</keyword>
<dbReference type="PRINTS" id="PR00739">
    <property type="entry name" value="GLHYDRLASE26"/>
</dbReference>
<keyword evidence="11" id="KW-1185">Reference proteome</keyword>
<comment type="catalytic activity">
    <reaction evidence="4">
        <text>Random hydrolysis of (1-&gt;4)-beta-D-mannosidic linkages in mannans, galactomannans and glucomannans.</text>
        <dbReference type="EC" id="3.2.1.78"/>
    </reaction>
</comment>
<feature type="domain" description="GH26" evidence="9">
    <location>
        <begin position="38"/>
        <end position="369"/>
    </location>
</feature>
<dbReference type="PIRSF" id="PIRSF018168">
    <property type="entry name" value="Mannan-1_4-beta-mannosidase"/>
    <property type="match status" value="1"/>
</dbReference>
<feature type="active site" description="Nucleophile" evidence="5 8">
    <location>
        <position position="299"/>
    </location>
</feature>
<dbReference type="PANTHER" id="PTHR40079">
    <property type="entry name" value="MANNAN ENDO-1,4-BETA-MANNOSIDASE E-RELATED"/>
    <property type="match status" value="1"/>
</dbReference>
<feature type="site" description="Plays an important role in maintaining the position of the catalytic nucleophile" evidence="7">
    <location>
        <position position="193"/>
    </location>
</feature>
<evidence type="ECO:0000313" key="10">
    <source>
        <dbReference type="EMBL" id="NNV56496.1"/>
    </source>
</evidence>
<comment type="similarity">
    <text evidence="1 4 8">Belongs to the glycosyl hydrolase 26 family.</text>
</comment>
<dbReference type="GO" id="GO:0005576">
    <property type="term" value="C:extracellular region"/>
    <property type="evidence" value="ECO:0007669"/>
    <property type="project" value="UniProtKB-SubCell"/>
</dbReference>
<dbReference type="PANTHER" id="PTHR40079:SF4">
    <property type="entry name" value="GH26 DOMAIN-CONTAINING PROTEIN-RELATED"/>
    <property type="match status" value="1"/>
</dbReference>
<reference evidence="10" key="1">
    <citation type="submission" date="2019-10" db="EMBL/GenBank/DDBJ databases">
        <title>Draft genome sequence of Panacibacter sp. KCS-6.</title>
        <authorList>
            <person name="Yim K.J."/>
        </authorList>
    </citation>
    <scope>NUCLEOTIDE SEQUENCE</scope>
    <source>
        <strain evidence="10">KCS-6</strain>
    </source>
</reference>
<keyword evidence="2 4" id="KW-0378">Hydrolase</keyword>
<dbReference type="Pfam" id="PF02156">
    <property type="entry name" value="Glyco_hydro_26"/>
    <property type="match status" value="1"/>
</dbReference>
<dbReference type="SUPFAM" id="SSF51445">
    <property type="entry name" value="(Trans)glycosidases"/>
    <property type="match status" value="1"/>
</dbReference>
<feature type="binding site" evidence="6">
    <location>
        <position position="131"/>
    </location>
    <ligand>
        <name>substrate</name>
    </ligand>
</feature>
<dbReference type="InterPro" id="IPR017853">
    <property type="entry name" value="GH"/>
</dbReference>
<sequence length="378" mass="42872">MLHRHNKAFSICTFLLVVIGLYAAKAQKVLPSDKLATKETIHLYNNLFQLQHKGIMIGHQDDLAYGVNWKYETGRSDIKDVAGDYPAIYGWELGGLENNASANLDGVPFDKMQQFIKDAYGRGAVITISWHLNNPLTGKSAWDPAPKGSVAAALPGGSKNDLYKSWLDKVAIFMQSLTTAKGNYIPVIFRPFHELNGNWFWWGGNNCTPEELKQLYQFTVHYLRDIKGLHHLLYAYNTDRFNSKAAYLEKYPGNEWVDIMGFDIYQRGPTAAFAQELDTTLGLLDAIAAENNKIPALTEFGYNQLPDSTWWTDVFYKAIAPHNLVYALAWRNAGIKSKDDIEFYVPYTGQQSAADFKKFCDTKLILLEKEVKKLNLYK</sequence>
<dbReference type="Gene3D" id="3.20.20.80">
    <property type="entry name" value="Glycosidases"/>
    <property type="match status" value="1"/>
</dbReference>